<protein>
    <recommendedName>
        <fullName evidence="3">SCP domain-containing protein</fullName>
    </recommendedName>
</protein>
<dbReference type="AlphaFoldDB" id="A0A2G9UU31"/>
<evidence type="ECO:0000313" key="2">
    <source>
        <dbReference type="Proteomes" id="UP000230423"/>
    </source>
</evidence>
<name>A0A2G9UU31_TELCI</name>
<dbReference type="EMBL" id="KZ345393">
    <property type="protein sequence ID" value="PIO73755.1"/>
    <property type="molecule type" value="Genomic_DNA"/>
</dbReference>
<keyword evidence="2" id="KW-1185">Reference proteome</keyword>
<accession>A0A2G9UU31</accession>
<sequence length="61" mass="6475">MVWGSNQYIGCATQRCNGFYFTSCLYKSYVNTIGASIYPIGAVCSQCPGGNCVGNVGLCSF</sequence>
<dbReference type="SUPFAM" id="SSF55797">
    <property type="entry name" value="PR-1-like"/>
    <property type="match status" value="1"/>
</dbReference>
<evidence type="ECO:0008006" key="3">
    <source>
        <dbReference type="Google" id="ProtNLM"/>
    </source>
</evidence>
<dbReference type="Gene3D" id="3.40.33.10">
    <property type="entry name" value="CAP"/>
    <property type="match status" value="1"/>
</dbReference>
<organism evidence="1 2">
    <name type="scientific">Teladorsagia circumcincta</name>
    <name type="common">Brown stomach worm</name>
    <name type="synonym">Ostertagia circumcincta</name>
    <dbReference type="NCBI Taxonomy" id="45464"/>
    <lineage>
        <taxon>Eukaryota</taxon>
        <taxon>Metazoa</taxon>
        <taxon>Ecdysozoa</taxon>
        <taxon>Nematoda</taxon>
        <taxon>Chromadorea</taxon>
        <taxon>Rhabditida</taxon>
        <taxon>Rhabditina</taxon>
        <taxon>Rhabditomorpha</taxon>
        <taxon>Strongyloidea</taxon>
        <taxon>Trichostrongylidae</taxon>
        <taxon>Teladorsagia</taxon>
    </lineage>
</organism>
<proteinExistence type="predicted"/>
<dbReference type="Proteomes" id="UP000230423">
    <property type="component" value="Unassembled WGS sequence"/>
</dbReference>
<dbReference type="InterPro" id="IPR035940">
    <property type="entry name" value="CAP_sf"/>
</dbReference>
<evidence type="ECO:0000313" key="1">
    <source>
        <dbReference type="EMBL" id="PIO73755.1"/>
    </source>
</evidence>
<dbReference type="OrthoDB" id="5858525at2759"/>
<gene>
    <name evidence="1" type="ORF">TELCIR_04269</name>
</gene>
<reference evidence="1 2" key="1">
    <citation type="submission" date="2015-09" db="EMBL/GenBank/DDBJ databases">
        <title>Draft genome of the parasitic nematode Teladorsagia circumcincta isolate WARC Sus (inbred).</title>
        <authorList>
            <person name="Mitreva M."/>
        </authorList>
    </citation>
    <scope>NUCLEOTIDE SEQUENCE [LARGE SCALE GENOMIC DNA]</scope>
    <source>
        <strain evidence="1 2">S</strain>
    </source>
</reference>